<dbReference type="InterPro" id="IPR002477">
    <property type="entry name" value="Peptidoglycan-bd-like"/>
</dbReference>
<keyword evidence="1" id="KW-1133">Transmembrane helix</keyword>
<comment type="caution">
    <text evidence="3">The sequence shown here is derived from an EMBL/GenBank/DDBJ whole genome shotgun (WGS) entry which is preliminary data.</text>
</comment>
<proteinExistence type="predicted"/>
<keyword evidence="1" id="KW-0812">Transmembrane</keyword>
<dbReference type="RefSeq" id="WP_183489950.1">
    <property type="nucleotide sequence ID" value="NZ_JACIDZ010000015.1"/>
</dbReference>
<dbReference type="EMBL" id="JACIDZ010000015">
    <property type="protein sequence ID" value="MBB4123974.1"/>
    <property type="molecule type" value="Genomic_DNA"/>
</dbReference>
<dbReference type="InterPro" id="IPR036366">
    <property type="entry name" value="PGBDSf"/>
</dbReference>
<dbReference type="Proteomes" id="UP000530571">
    <property type="component" value="Unassembled WGS sequence"/>
</dbReference>
<evidence type="ECO:0000256" key="1">
    <source>
        <dbReference type="SAM" id="Phobius"/>
    </source>
</evidence>
<evidence type="ECO:0000313" key="3">
    <source>
        <dbReference type="EMBL" id="MBB4123974.1"/>
    </source>
</evidence>
<name>A0A7W6KMD0_9HYPH</name>
<feature type="transmembrane region" description="Helical" evidence="1">
    <location>
        <begin position="17"/>
        <end position="37"/>
    </location>
</feature>
<evidence type="ECO:0000259" key="2">
    <source>
        <dbReference type="Pfam" id="PF01471"/>
    </source>
</evidence>
<dbReference type="AlphaFoldDB" id="A0A7W6KMD0"/>
<protein>
    <recommendedName>
        <fullName evidence="2">Peptidoglycan binding-like domain-containing protein</fullName>
    </recommendedName>
</protein>
<reference evidence="3 4" key="1">
    <citation type="submission" date="2020-08" db="EMBL/GenBank/DDBJ databases">
        <title>Genomic Encyclopedia of Type Strains, Phase IV (KMG-IV): sequencing the most valuable type-strain genomes for metagenomic binning, comparative biology and taxonomic classification.</title>
        <authorList>
            <person name="Goeker M."/>
        </authorList>
    </citation>
    <scope>NUCLEOTIDE SEQUENCE [LARGE SCALE GENOMIC DNA]</scope>
    <source>
        <strain evidence="3 4">DSM 28101</strain>
    </source>
</reference>
<organism evidence="3 4">
    <name type="scientific">Martelella radicis</name>
    <dbReference type="NCBI Taxonomy" id="1397476"/>
    <lineage>
        <taxon>Bacteria</taxon>
        <taxon>Pseudomonadati</taxon>
        <taxon>Pseudomonadota</taxon>
        <taxon>Alphaproteobacteria</taxon>
        <taxon>Hyphomicrobiales</taxon>
        <taxon>Aurantimonadaceae</taxon>
        <taxon>Martelella</taxon>
    </lineage>
</organism>
<gene>
    <name evidence="3" type="ORF">GGR30_003923</name>
</gene>
<dbReference type="InterPro" id="IPR036365">
    <property type="entry name" value="PGBD-like_sf"/>
</dbReference>
<sequence length="173" mass="18959">MQYRENSIGKFTGRNGYFLHVVPVAFVAFFVAFPVCAQTNSEVRDRMIQQSIASYSGSCPCPFNRASNGSRCGGRSAYSRPGGSAPYCFHGDISDEAVERYRQTYGLNNGSIAIAPDEIRKLQQALNAAGYKAGAEDGLMGPQTRRALMQWQRDGQPPLGHTGLDDTIERLLN</sequence>
<keyword evidence="4" id="KW-1185">Reference proteome</keyword>
<feature type="domain" description="Peptidoglycan binding-like" evidence="2">
    <location>
        <begin position="117"/>
        <end position="155"/>
    </location>
</feature>
<dbReference type="SUPFAM" id="SSF47090">
    <property type="entry name" value="PGBD-like"/>
    <property type="match status" value="1"/>
</dbReference>
<dbReference type="Gene3D" id="1.10.101.10">
    <property type="entry name" value="PGBD-like superfamily/PGBD"/>
    <property type="match status" value="1"/>
</dbReference>
<accession>A0A7W6KMD0</accession>
<dbReference type="Pfam" id="PF01471">
    <property type="entry name" value="PG_binding_1"/>
    <property type="match status" value="1"/>
</dbReference>
<evidence type="ECO:0000313" key="4">
    <source>
        <dbReference type="Proteomes" id="UP000530571"/>
    </source>
</evidence>
<keyword evidence="1" id="KW-0472">Membrane</keyword>